<sequence length="182" mass="20917">MFGALIAAMTAVLFLPGVWVAYPFFKDKSKWYSWGAYYLLVLSVLLMPLGHAVFFFTGEIHKAIYHTDKSAHPYLLETASKFIQLHYITWGTAVIVLLLGWLTFSILVFLGKTILPKWVGFISQVFITLYQIFIHLMLPSSDIKGYLGAAVFNIAYLIFFIILFIRFKKKLITAHPQISYYD</sequence>
<protein>
    <submittedName>
        <fullName evidence="2">Uncharacterized protein</fullName>
    </submittedName>
</protein>
<keyword evidence="3" id="KW-1185">Reference proteome</keyword>
<feature type="transmembrane region" description="Helical" evidence="1">
    <location>
        <begin position="143"/>
        <end position="165"/>
    </location>
</feature>
<dbReference type="EMBL" id="JAAABJ010000336">
    <property type="protein sequence ID" value="NAW50547.1"/>
    <property type="molecule type" value="Genomic_DNA"/>
</dbReference>
<proteinExistence type="predicted"/>
<reference evidence="2 3" key="1">
    <citation type="submission" date="2019-11" db="EMBL/GenBank/DDBJ databases">
        <title>Characterization of Elizabethkingia argenteiflava sp. nov., isolated from inner surface of Soybean Pods.</title>
        <authorList>
            <person name="Mo S."/>
        </authorList>
    </citation>
    <scope>NUCLEOTIDE SEQUENCE [LARGE SCALE GENOMIC DNA]</scope>
    <source>
        <strain evidence="2 3">YB22</strain>
    </source>
</reference>
<keyword evidence="1" id="KW-0812">Transmembrane</keyword>
<keyword evidence="1" id="KW-1133">Transmembrane helix</keyword>
<feature type="transmembrane region" description="Helical" evidence="1">
    <location>
        <begin position="118"/>
        <end position="137"/>
    </location>
</feature>
<evidence type="ECO:0000313" key="3">
    <source>
        <dbReference type="Proteomes" id="UP000553459"/>
    </source>
</evidence>
<feature type="transmembrane region" description="Helical" evidence="1">
    <location>
        <begin position="87"/>
        <end position="111"/>
    </location>
</feature>
<organism evidence="2 3">
    <name type="scientific">Elizabethkingia argenteiflava</name>
    <dbReference type="NCBI Taxonomy" id="2681556"/>
    <lineage>
        <taxon>Bacteria</taxon>
        <taxon>Pseudomonadati</taxon>
        <taxon>Bacteroidota</taxon>
        <taxon>Flavobacteriia</taxon>
        <taxon>Flavobacteriales</taxon>
        <taxon>Weeksellaceae</taxon>
        <taxon>Elizabethkingia</taxon>
    </lineage>
</organism>
<comment type="caution">
    <text evidence="2">The sequence shown here is derived from an EMBL/GenBank/DDBJ whole genome shotgun (WGS) entry which is preliminary data.</text>
</comment>
<accession>A0A845PVP1</accession>
<gene>
    <name evidence="2" type="ORF">GNY06_03805</name>
</gene>
<name>A0A845PVP1_9FLAO</name>
<dbReference type="AlphaFoldDB" id="A0A845PVP1"/>
<dbReference type="Proteomes" id="UP000553459">
    <property type="component" value="Unassembled WGS sequence"/>
</dbReference>
<feature type="transmembrane region" description="Helical" evidence="1">
    <location>
        <begin position="6"/>
        <end position="25"/>
    </location>
</feature>
<evidence type="ECO:0000313" key="2">
    <source>
        <dbReference type="EMBL" id="NAW50547.1"/>
    </source>
</evidence>
<evidence type="ECO:0000256" key="1">
    <source>
        <dbReference type="SAM" id="Phobius"/>
    </source>
</evidence>
<keyword evidence="1" id="KW-0472">Membrane</keyword>
<feature type="transmembrane region" description="Helical" evidence="1">
    <location>
        <begin position="37"/>
        <end position="56"/>
    </location>
</feature>